<evidence type="ECO:0000313" key="3">
    <source>
        <dbReference type="Proteomes" id="UP000012040"/>
    </source>
</evidence>
<reference evidence="2 3" key="1">
    <citation type="journal article" date="2013" name="ISME J.">
        <title>By their genes ye shall know them: genomic signatures of predatory bacteria.</title>
        <authorList>
            <person name="Pasternak Z."/>
            <person name="Pietrokovski S."/>
            <person name="Rotem O."/>
            <person name="Gophna U."/>
            <person name="Lurie-Weinberger M.N."/>
            <person name="Jurkevitch E."/>
        </authorList>
    </citation>
    <scope>NUCLEOTIDE SEQUENCE [LARGE SCALE GENOMIC DNA]</scope>
    <source>
        <strain evidence="2 3">JSS</strain>
    </source>
</reference>
<evidence type="ECO:0000259" key="1">
    <source>
        <dbReference type="Pfam" id="PF01882"/>
    </source>
</evidence>
<accession>M4V9I2</accession>
<keyword evidence="3" id="KW-1185">Reference proteome</keyword>
<dbReference type="EMBL" id="CP003537">
    <property type="protein sequence ID" value="AGH95100.1"/>
    <property type="molecule type" value="Genomic_DNA"/>
</dbReference>
<gene>
    <name evidence="2" type="ORF">A11Q_884</name>
</gene>
<dbReference type="Gene3D" id="3.40.50.410">
    <property type="entry name" value="von Willebrand factor, type A domain"/>
    <property type="match status" value="1"/>
</dbReference>
<dbReference type="InterPro" id="IPR036465">
    <property type="entry name" value="vWFA_dom_sf"/>
</dbReference>
<protein>
    <recommendedName>
        <fullName evidence="1">DUF58 domain-containing protein</fullName>
    </recommendedName>
</protein>
<dbReference type="PANTHER" id="PTHR33608">
    <property type="entry name" value="BLL2464 PROTEIN"/>
    <property type="match status" value="1"/>
</dbReference>
<dbReference type="InterPro" id="IPR002881">
    <property type="entry name" value="DUF58"/>
</dbReference>
<dbReference type="SUPFAM" id="SSF53300">
    <property type="entry name" value="vWA-like"/>
    <property type="match status" value="1"/>
</dbReference>
<dbReference type="CDD" id="cd00198">
    <property type="entry name" value="vWFA"/>
    <property type="match status" value="1"/>
</dbReference>
<organism evidence="2 3">
    <name type="scientific">Pseudobdellovibrio exovorus JSS</name>
    <dbReference type="NCBI Taxonomy" id="1184267"/>
    <lineage>
        <taxon>Bacteria</taxon>
        <taxon>Pseudomonadati</taxon>
        <taxon>Bdellovibrionota</taxon>
        <taxon>Bdellovibrionia</taxon>
        <taxon>Bdellovibrionales</taxon>
        <taxon>Pseudobdellovibrionaceae</taxon>
        <taxon>Pseudobdellovibrio</taxon>
    </lineage>
</organism>
<dbReference type="RefSeq" id="WP_015469590.1">
    <property type="nucleotide sequence ID" value="NC_020813.1"/>
</dbReference>
<dbReference type="STRING" id="1184267.A11Q_884"/>
<dbReference type="Pfam" id="PF01882">
    <property type="entry name" value="DUF58"/>
    <property type="match status" value="1"/>
</dbReference>
<dbReference type="PATRIC" id="fig|1184267.3.peg.893"/>
<name>M4V9I2_9BACT</name>
<dbReference type="HOGENOM" id="CLU_054927_2_0_7"/>
<feature type="domain" description="DUF58" evidence="1">
    <location>
        <begin position="23"/>
        <end position="229"/>
    </location>
</feature>
<dbReference type="Proteomes" id="UP000012040">
    <property type="component" value="Chromosome"/>
</dbReference>
<dbReference type="AlphaFoldDB" id="M4V9I2"/>
<sequence length="272" mass="31168">MVNNIFSGEYHTHFKGQGMTFADFREYVAGDDIRSISWTLTARAGKPFIKTFEEERELTMILAVDVSGSQDYGSKNYFKGETLTYVAATLAFSAIKNNDQVGLLLFSDEVELYLPPKKGRAQVYRILRELLYFKPKSQKTNIASGLDYLRGVLKKRSTVFLLSDFRDQNYEASLRLLERKHEVIAGLVQDETEFVFPDVGLIELQDAETGEVSLIDTSNPVFREEMKSKFKGDFENFQKKLSRSGVRSFSFLPDDNYHHALLAFFKRKAGRK</sequence>
<dbReference type="PANTHER" id="PTHR33608:SF6">
    <property type="entry name" value="BLL2464 PROTEIN"/>
    <property type="match status" value="1"/>
</dbReference>
<dbReference type="KEGG" id="bex:A11Q_884"/>
<proteinExistence type="predicted"/>
<evidence type="ECO:0000313" key="2">
    <source>
        <dbReference type="EMBL" id="AGH95100.1"/>
    </source>
</evidence>
<dbReference type="eggNOG" id="COG1721">
    <property type="taxonomic scope" value="Bacteria"/>
</dbReference>
<dbReference type="OrthoDB" id="5290214at2"/>